<dbReference type="InterPro" id="IPR000870">
    <property type="entry name" value="Homoserine_kinase"/>
</dbReference>
<dbReference type="GO" id="GO:0004413">
    <property type="term" value="F:homoserine kinase activity"/>
    <property type="evidence" value="ECO:0007669"/>
    <property type="project" value="UniProtKB-UniRule"/>
</dbReference>
<name>A0A2K1NZY6_9BACT</name>
<dbReference type="GO" id="GO:0005524">
    <property type="term" value="F:ATP binding"/>
    <property type="evidence" value="ECO:0007669"/>
    <property type="project" value="UniProtKB-UniRule"/>
</dbReference>
<dbReference type="InterPro" id="IPR013750">
    <property type="entry name" value="GHMP_kinase_C_dom"/>
</dbReference>
<evidence type="ECO:0000256" key="10">
    <source>
        <dbReference type="ARBA" id="ARBA00022840"/>
    </source>
</evidence>
<evidence type="ECO:0000313" key="16">
    <source>
        <dbReference type="Proteomes" id="UP000236434"/>
    </source>
</evidence>
<comment type="similarity">
    <text evidence="2 12">Belongs to the GHMP kinase family. Homoserine kinase subfamily.</text>
</comment>
<keyword evidence="7 12" id="KW-0791">Threonine biosynthesis</keyword>
<keyword evidence="6 12" id="KW-0808">Transferase</keyword>
<keyword evidence="8 12" id="KW-0547">Nucleotide-binding</keyword>
<dbReference type="UniPathway" id="UPA00050">
    <property type="reaction ID" value="UER00064"/>
</dbReference>
<dbReference type="SUPFAM" id="SSF55060">
    <property type="entry name" value="GHMP Kinase, C-terminal domain"/>
    <property type="match status" value="1"/>
</dbReference>
<dbReference type="RefSeq" id="WP_103067150.1">
    <property type="nucleotide sequence ID" value="NZ_AZRL01000016.1"/>
</dbReference>
<evidence type="ECO:0000259" key="14">
    <source>
        <dbReference type="Pfam" id="PF08544"/>
    </source>
</evidence>
<dbReference type="NCBIfam" id="NF002288">
    <property type="entry name" value="PRK01212.1-4"/>
    <property type="match status" value="1"/>
</dbReference>
<dbReference type="Pfam" id="PF00288">
    <property type="entry name" value="GHMP_kinases_N"/>
    <property type="match status" value="1"/>
</dbReference>
<sequence>MIRVKVPATTANIGPGFDSLGIALRLYNIIEVEETNGGLEIHAPVEDLAHVETNEHNLVYQAMKRLFDTVDFHPKGLRINLINNIPIARGLGSSAACIAGGLAAANELLNSPLKKEEIIYLAATMDGHTDNILPALVGGLTVGCLLEKEVKYVKMDLPTHLKLLAVIPDLHFSTKKARSLLPKSVPLEDAVFNISRVGLLVASLVTSNFENLSEATKDMIHQPYRKDFIPHWEEITFKLMKIGAKGYFLSGSGPTIMAILDRDYKYIENEIVQFLSHFDQSYTVTVFDICHQGLEVLNDERSNGCYR</sequence>
<keyword evidence="12" id="KW-0963">Cytoplasm</keyword>
<evidence type="ECO:0000256" key="8">
    <source>
        <dbReference type="ARBA" id="ARBA00022741"/>
    </source>
</evidence>
<dbReference type="Pfam" id="PF08544">
    <property type="entry name" value="GHMP_kinases_C"/>
    <property type="match status" value="1"/>
</dbReference>
<dbReference type="InterPro" id="IPR036554">
    <property type="entry name" value="GHMP_kinase_C_sf"/>
</dbReference>
<dbReference type="AlphaFoldDB" id="A0A2K1NZY6"/>
<dbReference type="EC" id="2.7.1.39" evidence="3 12"/>
<evidence type="ECO:0000256" key="5">
    <source>
        <dbReference type="ARBA" id="ARBA00022605"/>
    </source>
</evidence>
<organism evidence="15 16">
    <name type="scientific">Petrotoga olearia DSM 13574</name>
    <dbReference type="NCBI Taxonomy" id="1122955"/>
    <lineage>
        <taxon>Bacteria</taxon>
        <taxon>Thermotogati</taxon>
        <taxon>Thermotogota</taxon>
        <taxon>Thermotogae</taxon>
        <taxon>Petrotogales</taxon>
        <taxon>Petrotogaceae</taxon>
        <taxon>Petrotoga</taxon>
    </lineage>
</organism>
<comment type="function">
    <text evidence="12">Catalyzes the ATP-dependent phosphorylation of L-homoserine to L-homoserine phosphate.</text>
</comment>
<accession>A0A2K1NZY6</accession>
<evidence type="ECO:0000256" key="3">
    <source>
        <dbReference type="ARBA" id="ARBA00012078"/>
    </source>
</evidence>
<dbReference type="InterPro" id="IPR020568">
    <property type="entry name" value="Ribosomal_Su5_D2-typ_SF"/>
</dbReference>
<dbReference type="PROSITE" id="PS00627">
    <property type="entry name" value="GHMP_KINASES_ATP"/>
    <property type="match status" value="1"/>
</dbReference>
<keyword evidence="9 12" id="KW-0418">Kinase</keyword>
<proteinExistence type="inferred from homology"/>
<dbReference type="InterPro" id="IPR006204">
    <property type="entry name" value="GHMP_kinase_N_dom"/>
</dbReference>
<comment type="pathway">
    <text evidence="1 12">Amino-acid biosynthesis; L-threonine biosynthesis; L-threonine from L-aspartate: step 4/5.</text>
</comment>
<evidence type="ECO:0000256" key="7">
    <source>
        <dbReference type="ARBA" id="ARBA00022697"/>
    </source>
</evidence>
<dbReference type="InterPro" id="IPR006203">
    <property type="entry name" value="GHMP_knse_ATP-bd_CS"/>
</dbReference>
<keyword evidence="5 12" id="KW-0028">Amino-acid biosynthesis</keyword>
<keyword evidence="10 12" id="KW-0067">ATP-binding</keyword>
<evidence type="ECO:0000256" key="11">
    <source>
        <dbReference type="ARBA" id="ARBA00049375"/>
    </source>
</evidence>
<dbReference type="HAMAP" id="MF_00384">
    <property type="entry name" value="Homoser_kinase"/>
    <property type="match status" value="1"/>
</dbReference>
<dbReference type="PIRSF" id="PIRSF000676">
    <property type="entry name" value="Homoser_kin"/>
    <property type="match status" value="1"/>
</dbReference>
<evidence type="ECO:0000256" key="9">
    <source>
        <dbReference type="ARBA" id="ARBA00022777"/>
    </source>
</evidence>
<dbReference type="NCBIfam" id="TIGR00191">
    <property type="entry name" value="thrB"/>
    <property type="match status" value="1"/>
</dbReference>
<dbReference type="Gene3D" id="3.30.70.890">
    <property type="entry name" value="GHMP kinase, C-terminal domain"/>
    <property type="match status" value="1"/>
</dbReference>
<dbReference type="Gene3D" id="3.30.230.10">
    <property type="match status" value="1"/>
</dbReference>
<dbReference type="OrthoDB" id="9769912at2"/>
<protein>
    <recommendedName>
        <fullName evidence="4 12">Homoserine kinase</fullName>
        <shortName evidence="12">HK</shortName>
        <shortName evidence="12">HSK</shortName>
        <ecNumber evidence="3 12">2.7.1.39</ecNumber>
    </recommendedName>
</protein>
<feature type="binding site" evidence="12">
    <location>
        <begin position="86"/>
        <end position="96"/>
    </location>
    <ligand>
        <name>ATP</name>
        <dbReference type="ChEBI" id="CHEBI:30616"/>
    </ligand>
</feature>
<evidence type="ECO:0000256" key="4">
    <source>
        <dbReference type="ARBA" id="ARBA00017858"/>
    </source>
</evidence>
<comment type="subcellular location">
    <subcellularLocation>
        <location evidence="12">Cytoplasm</location>
    </subcellularLocation>
</comment>
<dbReference type="PRINTS" id="PR00958">
    <property type="entry name" value="HOMSERKINASE"/>
</dbReference>
<dbReference type="EMBL" id="AZRL01000016">
    <property type="protein sequence ID" value="PNR96092.1"/>
    <property type="molecule type" value="Genomic_DNA"/>
</dbReference>
<evidence type="ECO:0000256" key="2">
    <source>
        <dbReference type="ARBA" id="ARBA00007370"/>
    </source>
</evidence>
<dbReference type="PANTHER" id="PTHR20861">
    <property type="entry name" value="HOMOSERINE/4-DIPHOSPHOCYTIDYL-2-C-METHYL-D-ERYTHRITOL KINASE"/>
    <property type="match status" value="1"/>
</dbReference>
<evidence type="ECO:0000256" key="12">
    <source>
        <dbReference type="HAMAP-Rule" id="MF_00384"/>
    </source>
</evidence>
<comment type="caution">
    <text evidence="15">The sequence shown here is derived from an EMBL/GenBank/DDBJ whole genome shotgun (WGS) entry which is preliminary data.</text>
</comment>
<evidence type="ECO:0000256" key="1">
    <source>
        <dbReference type="ARBA" id="ARBA00005015"/>
    </source>
</evidence>
<dbReference type="Proteomes" id="UP000236434">
    <property type="component" value="Unassembled WGS sequence"/>
</dbReference>
<evidence type="ECO:0000256" key="6">
    <source>
        <dbReference type="ARBA" id="ARBA00022679"/>
    </source>
</evidence>
<feature type="domain" description="GHMP kinase N-terminal" evidence="13">
    <location>
        <begin position="57"/>
        <end position="139"/>
    </location>
</feature>
<dbReference type="PANTHER" id="PTHR20861:SF1">
    <property type="entry name" value="HOMOSERINE KINASE"/>
    <property type="match status" value="1"/>
</dbReference>
<dbReference type="GO" id="GO:0005737">
    <property type="term" value="C:cytoplasm"/>
    <property type="evidence" value="ECO:0007669"/>
    <property type="project" value="UniProtKB-SubCell"/>
</dbReference>
<comment type="catalytic activity">
    <reaction evidence="11 12">
        <text>L-homoserine + ATP = O-phospho-L-homoserine + ADP + H(+)</text>
        <dbReference type="Rhea" id="RHEA:13985"/>
        <dbReference type="ChEBI" id="CHEBI:15378"/>
        <dbReference type="ChEBI" id="CHEBI:30616"/>
        <dbReference type="ChEBI" id="CHEBI:57476"/>
        <dbReference type="ChEBI" id="CHEBI:57590"/>
        <dbReference type="ChEBI" id="CHEBI:456216"/>
        <dbReference type="EC" id="2.7.1.39"/>
    </reaction>
</comment>
<dbReference type="SUPFAM" id="SSF54211">
    <property type="entry name" value="Ribosomal protein S5 domain 2-like"/>
    <property type="match status" value="1"/>
</dbReference>
<gene>
    <name evidence="12" type="primary">thrB</name>
    <name evidence="15" type="ORF">X929_06275</name>
</gene>
<dbReference type="GO" id="GO:0009088">
    <property type="term" value="P:threonine biosynthetic process"/>
    <property type="evidence" value="ECO:0007669"/>
    <property type="project" value="UniProtKB-UniRule"/>
</dbReference>
<evidence type="ECO:0000313" key="15">
    <source>
        <dbReference type="EMBL" id="PNR96092.1"/>
    </source>
</evidence>
<dbReference type="InterPro" id="IPR014721">
    <property type="entry name" value="Ribsml_uS5_D2-typ_fold_subgr"/>
</dbReference>
<feature type="domain" description="GHMP kinase C-terminal" evidence="14">
    <location>
        <begin position="203"/>
        <end position="262"/>
    </location>
</feature>
<reference evidence="15 16" key="1">
    <citation type="submission" date="2013-12" db="EMBL/GenBank/DDBJ databases">
        <title>Comparative genomics of Petrotoga isolates.</title>
        <authorList>
            <person name="Nesbo C.L."/>
            <person name="Charchuk R."/>
            <person name="Chow K."/>
        </authorList>
    </citation>
    <scope>NUCLEOTIDE SEQUENCE [LARGE SCALE GENOMIC DNA]</scope>
    <source>
        <strain evidence="15 16">DSM 13574</strain>
    </source>
</reference>
<evidence type="ECO:0000259" key="13">
    <source>
        <dbReference type="Pfam" id="PF00288"/>
    </source>
</evidence>